<reference evidence="3" key="1">
    <citation type="submission" date="2017-01" db="EMBL/GenBank/DDBJ databases">
        <authorList>
            <person name="Varghese N."/>
            <person name="Submissions S."/>
        </authorList>
    </citation>
    <scope>NUCLEOTIDE SEQUENCE [LARGE SCALE GENOMIC DNA]</scope>
    <source>
        <strain evidence="3">DSM 22306</strain>
    </source>
</reference>
<feature type="transmembrane region" description="Helical" evidence="1">
    <location>
        <begin position="174"/>
        <end position="194"/>
    </location>
</feature>
<keyword evidence="1" id="KW-1133">Transmembrane helix</keyword>
<organism evidence="2 3">
    <name type="scientific">Neptunomonas antarctica</name>
    <dbReference type="NCBI Taxonomy" id="619304"/>
    <lineage>
        <taxon>Bacteria</taxon>
        <taxon>Pseudomonadati</taxon>
        <taxon>Pseudomonadota</taxon>
        <taxon>Gammaproteobacteria</taxon>
        <taxon>Oceanospirillales</taxon>
        <taxon>Oceanospirillaceae</taxon>
        <taxon>Neptunomonas</taxon>
    </lineage>
</organism>
<sequence>MSNDDPFGKLVTIVNDQLESGKSHDEIVGMLMQSGLDMSKANHVINTIENSRNSFWTRMAIFFSSLVLSVPILFYFSFYYFGAEELTGYAKSIFLSFIAFSILFTVFASFSGKVVGIFRFFITSLWFFSSLFLACVMFIYPEWSSSFIHTGGGWRAQILGVATNLLYTLGPKGVAYILLGISSVILMLTWAEYYKLKISEYGKI</sequence>
<proteinExistence type="predicted"/>
<dbReference type="Proteomes" id="UP000185999">
    <property type="component" value="Unassembled WGS sequence"/>
</dbReference>
<keyword evidence="3" id="KW-1185">Reference proteome</keyword>
<feature type="transmembrane region" description="Helical" evidence="1">
    <location>
        <begin position="93"/>
        <end position="110"/>
    </location>
</feature>
<feature type="transmembrane region" description="Helical" evidence="1">
    <location>
        <begin position="117"/>
        <end position="140"/>
    </location>
</feature>
<keyword evidence="1" id="KW-0812">Transmembrane</keyword>
<dbReference type="AlphaFoldDB" id="A0A1N7PAX2"/>
<evidence type="ECO:0000313" key="3">
    <source>
        <dbReference type="Proteomes" id="UP000185999"/>
    </source>
</evidence>
<feature type="transmembrane region" description="Helical" evidence="1">
    <location>
        <begin position="60"/>
        <end position="81"/>
    </location>
</feature>
<keyword evidence="1" id="KW-0472">Membrane</keyword>
<gene>
    <name evidence="2" type="ORF">SAMN05421760_113105</name>
</gene>
<evidence type="ECO:0000313" key="2">
    <source>
        <dbReference type="EMBL" id="SIT07772.1"/>
    </source>
</evidence>
<accession>A0A1N7PAX2</accession>
<dbReference type="EMBL" id="FTOE01000013">
    <property type="protein sequence ID" value="SIT07772.1"/>
    <property type="molecule type" value="Genomic_DNA"/>
</dbReference>
<protein>
    <submittedName>
        <fullName evidence="2">Uncharacterized protein</fullName>
    </submittedName>
</protein>
<dbReference type="RefSeq" id="WP_054341451.1">
    <property type="nucleotide sequence ID" value="NZ_FTOE01000013.1"/>
</dbReference>
<name>A0A1N7PAX2_9GAMM</name>
<evidence type="ECO:0000256" key="1">
    <source>
        <dbReference type="SAM" id="Phobius"/>
    </source>
</evidence>